<dbReference type="KEGG" id="sbh:SBI_02449"/>
<dbReference type="HOGENOM" id="CLU_2169570_0_0_11"/>
<keyword evidence="2" id="KW-1185">Reference proteome</keyword>
<accession>D7BX25</accession>
<gene>
    <name evidence="1" type="ordered locus">SBI_02449</name>
</gene>
<evidence type="ECO:0000313" key="2">
    <source>
        <dbReference type="Proteomes" id="UP000000377"/>
    </source>
</evidence>
<sequence>MDLRGDADGRVHALEFGLRGDGLGDGGLLHRGLGELLRLVRALCRELFGSVSHVLGQGRGLRRLGAPGAAGLRTGQRSGVVTGLIDVLGSGGKRLGLVGGRDVSGGRGWN</sequence>
<reference evidence="1 2" key="1">
    <citation type="journal article" date="2010" name="J. Bacteriol.">
        <title>Genome sequence of the milbemycin-producing bacterium Streptomyces bingchenggensis.</title>
        <authorList>
            <person name="Wang X.J."/>
            <person name="Yan Y.J."/>
            <person name="Zhang B."/>
            <person name="An J."/>
            <person name="Wang J.J."/>
            <person name="Tian J."/>
            <person name="Jiang L."/>
            <person name="Chen Y.H."/>
            <person name="Huang S.X."/>
            <person name="Yin M."/>
            <person name="Zhang J."/>
            <person name="Gao A.L."/>
            <person name="Liu C.X."/>
            <person name="Zhu Z.X."/>
            <person name="Xiang W.S."/>
        </authorList>
    </citation>
    <scope>NUCLEOTIDE SEQUENCE [LARGE SCALE GENOMIC DNA]</scope>
    <source>
        <strain evidence="1 2">BCW-1</strain>
    </source>
</reference>
<evidence type="ECO:0000313" key="1">
    <source>
        <dbReference type="EMBL" id="ADI05570.1"/>
    </source>
</evidence>
<dbReference type="AlphaFoldDB" id="D7BX25"/>
<organism evidence="1 2">
    <name type="scientific">Streptomyces bingchenggensis (strain BCW-1)</name>
    <dbReference type="NCBI Taxonomy" id="749414"/>
    <lineage>
        <taxon>Bacteria</taxon>
        <taxon>Bacillati</taxon>
        <taxon>Actinomycetota</taxon>
        <taxon>Actinomycetes</taxon>
        <taxon>Kitasatosporales</taxon>
        <taxon>Streptomycetaceae</taxon>
        <taxon>Streptomyces</taxon>
    </lineage>
</organism>
<name>D7BX25_STRBB</name>
<proteinExistence type="predicted"/>
<dbReference type="EMBL" id="CP002047">
    <property type="protein sequence ID" value="ADI05570.1"/>
    <property type="molecule type" value="Genomic_DNA"/>
</dbReference>
<dbReference type="Proteomes" id="UP000000377">
    <property type="component" value="Chromosome"/>
</dbReference>
<protein>
    <submittedName>
        <fullName evidence="1">Uncharacterized protein</fullName>
    </submittedName>
</protein>